<dbReference type="Pfam" id="PF16686">
    <property type="entry name" value="POT1PC"/>
    <property type="match status" value="1"/>
</dbReference>
<dbReference type="InterPro" id="IPR012340">
    <property type="entry name" value="NA-bd_OB-fold"/>
</dbReference>
<keyword evidence="6" id="KW-0238">DNA-binding</keyword>
<keyword evidence="4" id="KW-0158">Chromosome</keyword>
<dbReference type="GO" id="GO:0098505">
    <property type="term" value="F:G-rich strand telomeric DNA binding"/>
    <property type="evidence" value="ECO:0007669"/>
    <property type="project" value="TreeGrafter"/>
</dbReference>
<dbReference type="PANTHER" id="PTHR14513">
    <property type="entry name" value="PROTECTION OF TELOMERES 1"/>
    <property type="match status" value="1"/>
</dbReference>
<dbReference type="GO" id="GO:0010521">
    <property type="term" value="F:telomerase inhibitor activity"/>
    <property type="evidence" value="ECO:0007669"/>
    <property type="project" value="TreeGrafter"/>
</dbReference>
<dbReference type="GO" id="GO:0016233">
    <property type="term" value="P:telomere capping"/>
    <property type="evidence" value="ECO:0007669"/>
    <property type="project" value="TreeGrafter"/>
</dbReference>
<evidence type="ECO:0000313" key="9">
    <source>
        <dbReference type="EMBL" id="CDS04915.1"/>
    </source>
</evidence>
<dbReference type="AlphaFoldDB" id="A0A077WBS4"/>
<organism evidence="9">
    <name type="scientific">Lichtheimia ramosa</name>
    <dbReference type="NCBI Taxonomy" id="688394"/>
    <lineage>
        <taxon>Eukaryota</taxon>
        <taxon>Fungi</taxon>
        <taxon>Fungi incertae sedis</taxon>
        <taxon>Mucoromycota</taxon>
        <taxon>Mucoromycotina</taxon>
        <taxon>Mucoromycetes</taxon>
        <taxon>Mucorales</taxon>
        <taxon>Lichtheimiaceae</taxon>
        <taxon>Lichtheimia</taxon>
    </lineage>
</organism>
<dbReference type="GO" id="GO:0032210">
    <property type="term" value="P:regulation of telomere maintenance via telomerase"/>
    <property type="evidence" value="ECO:0007669"/>
    <property type="project" value="TreeGrafter"/>
</dbReference>
<keyword evidence="7" id="KW-0539">Nucleus</keyword>
<reference evidence="9" key="1">
    <citation type="journal article" date="2014" name="Genome Announc.">
        <title>De novo whole-genome sequence and genome annotation of Lichtheimia ramosa.</title>
        <authorList>
            <person name="Linde J."/>
            <person name="Schwartze V."/>
            <person name="Binder U."/>
            <person name="Lass-Florl C."/>
            <person name="Voigt K."/>
            <person name="Horn F."/>
        </authorList>
    </citation>
    <scope>NUCLEOTIDE SEQUENCE</scope>
    <source>
        <strain evidence="9">JMRC FSU:6197</strain>
    </source>
</reference>
<dbReference type="EMBL" id="LK023315">
    <property type="protein sequence ID" value="CDS04915.1"/>
    <property type="molecule type" value="Genomic_DNA"/>
</dbReference>
<dbReference type="SUPFAM" id="SSF50249">
    <property type="entry name" value="Nucleic acid-binding proteins"/>
    <property type="match status" value="1"/>
</dbReference>
<evidence type="ECO:0000256" key="7">
    <source>
        <dbReference type="ARBA" id="ARBA00023242"/>
    </source>
</evidence>
<proteinExistence type="inferred from homology"/>
<evidence type="ECO:0000259" key="8">
    <source>
        <dbReference type="Pfam" id="PF16686"/>
    </source>
</evidence>
<evidence type="ECO:0000256" key="2">
    <source>
        <dbReference type="ARBA" id="ARBA00004574"/>
    </source>
</evidence>
<name>A0A077WBS4_9FUNG</name>
<dbReference type="PANTHER" id="PTHR14513:SF0">
    <property type="entry name" value="PROTECTION OF TELOMERES PROTEIN 1"/>
    <property type="match status" value="1"/>
</dbReference>
<dbReference type="Gene3D" id="2.40.50.140">
    <property type="entry name" value="Nucleic acid-binding proteins"/>
    <property type="match status" value="2"/>
</dbReference>
<evidence type="ECO:0000256" key="1">
    <source>
        <dbReference type="ARBA" id="ARBA00004123"/>
    </source>
</evidence>
<dbReference type="OrthoDB" id="2261776at2759"/>
<evidence type="ECO:0000256" key="5">
    <source>
        <dbReference type="ARBA" id="ARBA00022895"/>
    </source>
</evidence>
<dbReference type="InterPro" id="IPR032042">
    <property type="entry name" value="POT1PC"/>
</dbReference>
<dbReference type="GO" id="GO:0000783">
    <property type="term" value="C:nuclear telomere cap complex"/>
    <property type="evidence" value="ECO:0007669"/>
    <property type="project" value="TreeGrafter"/>
</dbReference>
<dbReference type="InterPro" id="IPR028389">
    <property type="entry name" value="POT1"/>
</dbReference>
<evidence type="ECO:0000256" key="3">
    <source>
        <dbReference type="ARBA" id="ARBA00008442"/>
    </source>
</evidence>
<sequence length="514" mass="59232">MSNHDTFIQQLKELDAIVFDERKVTCNSGKIYGVIEEAGSIKHTARKLNERNYDMVLFTYTRGVLIGGSKSQSLRLRDPSWMLPKYKRGVSITLFHKEAEAMSKDVQAGDILIVHDVHVARRPEFMQLTTNKYTKSSTWCYLDAKSLKPRITPRMIFQLTGNDIAVAKILNDWWMSLSTPAATTRYDPVFKTTEEMDIKQFCGYIGKDYIIMFIKVVASQLQKDNLLQLILTDFTPNKLPMARHYQSDDMIPSELLIQASLWDENATACLGIENGDYIELHNAQIKLSKLGYMELAVNGDRTSGKKEPKVKKISNIYNNPKVKHILQREEAFWKKVEQPSVLKKDNIDREDVHTVVDGSDSISTVEQILSDNHIEKDYTVYAAVLDVKPRDLQSWIKKWCPTCEWIEELDANHCSQCHQSINEYSLMSALLLQDSHGRRLQLQVYGEESKAMFPNLIPIRPEEDYVFALKDVIDRILSMNPEKPELYLNIGVKSYMALANSRQFRLRDTVFHFD</sequence>
<gene>
    <name evidence="9" type="ORF">LRAMOSA07445</name>
</gene>
<evidence type="ECO:0000256" key="4">
    <source>
        <dbReference type="ARBA" id="ARBA00022454"/>
    </source>
</evidence>
<comment type="subcellular location">
    <subcellularLocation>
        <location evidence="2">Chromosome</location>
        <location evidence="2">Telomere</location>
    </subcellularLocation>
    <subcellularLocation>
        <location evidence="1">Nucleus</location>
    </subcellularLocation>
</comment>
<accession>A0A077WBS4</accession>
<comment type="similarity">
    <text evidence="3">Belongs to the telombin family.</text>
</comment>
<protein>
    <recommendedName>
        <fullName evidence="8">Protection of telomeres protein 1 ssDNA-binding domain-containing protein</fullName>
    </recommendedName>
</protein>
<keyword evidence="5" id="KW-0779">Telomere</keyword>
<feature type="domain" description="Protection of telomeres protein 1 ssDNA-binding" evidence="8">
    <location>
        <begin position="254"/>
        <end position="335"/>
    </location>
</feature>
<evidence type="ECO:0000256" key="6">
    <source>
        <dbReference type="ARBA" id="ARBA00023125"/>
    </source>
</evidence>